<accession>D3F991</accession>
<proteinExistence type="predicted"/>
<keyword evidence="2" id="KW-1185">Reference proteome</keyword>
<dbReference type="eggNOG" id="COG1878">
    <property type="taxonomic scope" value="Bacteria"/>
</dbReference>
<gene>
    <name evidence="1" type="ordered locus">Cwoe_0623</name>
</gene>
<dbReference type="EMBL" id="CP001854">
    <property type="protein sequence ID" value="ADB49058.1"/>
    <property type="molecule type" value="Genomic_DNA"/>
</dbReference>
<dbReference type="HOGENOM" id="CLU_030671_3_0_11"/>
<dbReference type="Proteomes" id="UP000008229">
    <property type="component" value="Chromosome"/>
</dbReference>
<sequence length="220" mass="24258" precursor="true">MRLVDLTRTLRHGMLAFPGEPTVGFVPFSSIERDDVEMWQVSLFSQVGTHLDAPSHFLRDGRTIEAVDLARCVGPATVVDARELPTGEIDGEVLAPYADALARTGRALIRTDWDVRAAEREYWTDFPSMTVGAAERLVELGVVFLGLDTPSPHRTEFRLLHEALFVNEMVVAECLVRLAELEHDEVFLMALPLPLEGLDGSPARIVAIDEQPGGWPASVT</sequence>
<dbReference type="Pfam" id="PF04199">
    <property type="entry name" value="Cyclase"/>
    <property type="match status" value="1"/>
</dbReference>
<evidence type="ECO:0000313" key="1">
    <source>
        <dbReference type="EMBL" id="ADB49058.1"/>
    </source>
</evidence>
<dbReference type="RefSeq" id="WP_012932111.1">
    <property type="nucleotide sequence ID" value="NC_013739.1"/>
</dbReference>
<dbReference type="PANTHER" id="PTHR31118">
    <property type="entry name" value="CYCLASE-LIKE PROTEIN 2"/>
    <property type="match status" value="1"/>
</dbReference>
<dbReference type="AlphaFoldDB" id="D3F991"/>
<name>D3F991_CONWI</name>
<dbReference type="InterPro" id="IPR007325">
    <property type="entry name" value="KFase/CYL"/>
</dbReference>
<organism evidence="1 2">
    <name type="scientific">Conexibacter woesei (strain DSM 14684 / CCUG 47730 / CIP 108061 / JCM 11494 / NBRC 100937 / ID131577)</name>
    <dbReference type="NCBI Taxonomy" id="469383"/>
    <lineage>
        <taxon>Bacteria</taxon>
        <taxon>Bacillati</taxon>
        <taxon>Actinomycetota</taxon>
        <taxon>Thermoleophilia</taxon>
        <taxon>Solirubrobacterales</taxon>
        <taxon>Conexibacteraceae</taxon>
        <taxon>Conexibacter</taxon>
    </lineage>
</organism>
<reference evidence="1 2" key="1">
    <citation type="journal article" date="2010" name="Stand. Genomic Sci.">
        <title>Complete genome sequence of Conexibacter woesei type strain (ID131577).</title>
        <authorList>
            <person name="Pukall R."/>
            <person name="Lapidus A."/>
            <person name="Glavina Del Rio T."/>
            <person name="Copeland A."/>
            <person name="Tice H."/>
            <person name="Cheng J.-F."/>
            <person name="Lucas S."/>
            <person name="Chen F."/>
            <person name="Nolan M."/>
            <person name="Bruce D."/>
            <person name="Goodwin L."/>
            <person name="Pitluck S."/>
            <person name="Mavromatis K."/>
            <person name="Ivanova N."/>
            <person name="Ovchinnikova G."/>
            <person name="Pati A."/>
            <person name="Chen A."/>
            <person name="Palaniappan K."/>
            <person name="Land M."/>
            <person name="Hauser L."/>
            <person name="Chang Y.-J."/>
            <person name="Jeffries C.D."/>
            <person name="Chain P."/>
            <person name="Meincke L."/>
            <person name="Sims D."/>
            <person name="Brettin T."/>
            <person name="Detter J.C."/>
            <person name="Rohde M."/>
            <person name="Goeker M."/>
            <person name="Bristow J."/>
            <person name="Eisen J.A."/>
            <person name="Markowitz V."/>
            <person name="Kyrpides N.C."/>
            <person name="Klenk H.-P."/>
            <person name="Hugenholtz P."/>
        </authorList>
    </citation>
    <scope>NUCLEOTIDE SEQUENCE [LARGE SCALE GENOMIC DNA]</scope>
    <source>
        <strain evidence="2">DSM 14684 / CIP 108061 / JCM 11494 / NBRC 100937 / ID131577</strain>
    </source>
</reference>
<dbReference type="GO" id="GO:0004061">
    <property type="term" value="F:arylformamidase activity"/>
    <property type="evidence" value="ECO:0007669"/>
    <property type="project" value="InterPro"/>
</dbReference>
<dbReference type="GO" id="GO:0019441">
    <property type="term" value="P:L-tryptophan catabolic process to kynurenine"/>
    <property type="evidence" value="ECO:0007669"/>
    <property type="project" value="InterPro"/>
</dbReference>
<dbReference type="STRING" id="469383.Cwoe_0623"/>
<dbReference type="KEGG" id="cwo:Cwoe_0623"/>
<dbReference type="InterPro" id="IPR037175">
    <property type="entry name" value="KFase_sf"/>
</dbReference>
<dbReference type="SUPFAM" id="SSF102198">
    <property type="entry name" value="Putative cyclase"/>
    <property type="match status" value="1"/>
</dbReference>
<dbReference type="PANTHER" id="PTHR31118:SF32">
    <property type="entry name" value="KYNURENINE FORMAMIDASE"/>
    <property type="match status" value="1"/>
</dbReference>
<protein>
    <submittedName>
        <fullName evidence="1">Cyclase family protein</fullName>
    </submittedName>
</protein>
<dbReference type="Gene3D" id="3.50.30.50">
    <property type="entry name" value="Putative cyclase"/>
    <property type="match status" value="1"/>
</dbReference>
<dbReference type="OrthoDB" id="7067800at2"/>
<evidence type="ECO:0000313" key="2">
    <source>
        <dbReference type="Proteomes" id="UP000008229"/>
    </source>
</evidence>
<reference evidence="2" key="2">
    <citation type="submission" date="2010-01" db="EMBL/GenBank/DDBJ databases">
        <title>The complete genome of Conexibacter woesei DSM 14684.</title>
        <authorList>
            <consortium name="US DOE Joint Genome Institute (JGI-PGF)"/>
            <person name="Lucas S."/>
            <person name="Copeland A."/>
            <person name="Lapidus A."/>
            <person name="Glavina del Rio T."/>
            <person name="Dalin E."/>
            <person name="Tice H."/>
            <person name="Bruce D."/>
            <person name="Goodwin L."/>
            <person name="Pitluck S."/>
            <person name="Kyrpides N."/>
            <person name="Mavromatis K."/>
            <person name="Ivanova N."/>
            <person name="Mikhailova N."/>
            <person name="Chertkov O."/>
            <person name="Brettin T."/>
            <person name="Detter J.C."/>
            <person name="Han C."/>
            <person name="Larimer F."/>
            <person name="Land M."/>
            <person name="Hauser L."/>
            <person name="Markowitz V."/>
            <person name="Cheng J.-F."/>
            <person name="Hugenholtz P."/>
            <person name="Woyke T."/>
            <person name="Wu D."/>
            <person name="Pukall R."/>
            <person name="Steenblock K."/>
            <person name="Schneider S."/>
            <person name="Klenk H.-P."/>
            <person name="Eisen J.A."/>
        </authorList>
    </citation>
    <scope>NUCLEOTIDE SEQUENCE [LARGE SCALE GENOMIC DNA]</scope>
    <source>
        <strain evidence="2">DSM 14684 / CIP 108061 / JCM 11494 / NBRC 100937 / ID131577</strain>
    </source>
</reference>